<organism evidence="1 2">
    <name type="scientific">Endobacter medicaginis</name>
    <dbReference type="NCBI Taxonomy" id="1181271"/>
    <lineage>
        <taxon>Bacteria</taxon>
        <taxon>Pseudomonadati</taxon>
        <taxon>Pseudomonadota</taxon>
        <taxon>Alphaproteobacteria</taxon>
        <taxon>Acetobacterales</taxon>
        <taxon>Acetobacteraceae</taxon>
        <taxon>Endobacter</taxon>
    </lineage>
</organism>
<evidence type="ECO:0008006" key="3">
    <source>
        <dbReference type="Google" id="ProtNLM"/>
    </source>
</evidence>
<dbReference type="EMBL" id="JABXXQ010000003">
    <property type="protein sequence ID" value="NVN28846.1"/>
    <property type="molecule type" value="Genomic_DNA"/>
</dbReference>
<sequence>MVNAYTIGRNCEVVLIWNGVRTDLRDVTGFRAQQEVRTQRSDPLNSAPMEFNTPAGWRGQFQLDRGSSAVDDLIVQIESDFWTKGSIGSGTIYQYVTEPDGSTSTYEFVGVSLTLIDSGHYHAENIVKQVVAFYASQRKKL</sequence>
<name>A0A850NLS1_9PROT</name>
<reference evidence="1 2" key="1">
    <citation type="submission" date="2020-06" db="EMBL/GenBank/DDBJ databases">
        <title>Description of novel acetic acid bacteria.</title>
        <authorList>
            <person name="Sombolestani A."/>
        </authorList>
    </citation>
    <scope>NUCLEOTIDE SEQUENCE [LARGE SCALE GENOMIC DNA]</scope>
    <source>
        <strain evidence="1 2">LMG 26838</strain>
    </source>
</reference>
<accession>A0A850NLS1</accession>
<evidence type="ECO:0000313" key="2">
    <source>
        <dbReference type="Proteomes" id="UP000565205"/>
    </source>
</evidence>
<gene>
    <name evidence="1" type="ORF">HUK83_00600</name>
</gene>
<protein>
    <recommendedName>
        <fullName evidence="3">Phage protein</fullName>
    </recommendedName>
</protein>
<comment type="caution">
    <text evidence="1">The sequence shown here is derived from an EMBL/GenBank/DDBJ whole genome shotgun (WGS) entry which is preliminary data.</text>
</comment>
<dbReference type="Proteomes" id="UP000565205">
    <property type="component" value="Unassembled WGS sequence"/>
</dbReference>
<evidence type="ECO:0000313" key="1">
    <source>
        <dbReference type="EMBL" id="NVN28846.1"/>
    </source>
</evidence>
<proteinExistence type="predicted"/>
<dbReference type="AlphaFoldDB" id="A0A850NLS1"/>